<evidence type="ECO:0000313" key="3">
    <source>
        <dbReference type="Proteomes" id="UP000750711"/>
    </source>
</evidence>
<feature type="compositionally biased region" description="Basic and acidic residues" evidence="1">
    <location>
        <begin position="461"/>
        <end position="472"/>
    </location>
</feature>
<protein>
    <submittedName>
        <fullName evidence="2">Uncharacterized protein</fullName>
    </submittedName>
</protein>
<dbReference type="Proteomes" id="UP000750711">
    <property type="component" value="Unassembled WGS sequence"/>
</dbReference>
<reference evidence="2" key="1">
    <citation type="submission" date="2021-03" db="EMBL/GenBank/DDBJ databases">
        <title>Comparative genomics and phylogenomic investigation of the class Geoglossomycetes provide insights into ecological specialization and systematics.</title>
        <authorList>
            <person name="Melie T."/>
            <person name="Pirro S."/>
            <person name="Miller A.N."/>
            <person name="Quandt A."/>
        </authorList>
    </citation>
    <scope>NUCLEOTIDE SEQUENCE</scope>
    <source>
        <strain evidence="2">CAQ_001_2017</strain>
    </source>
</reference>
<gene>
    <name evidence="2" type="ORF">GP486_002997</name>
</gene>
<dbReference type="EMBL" id="JAGHQM010000373">
    <property type="protein sequence ID" value="KAH0562303.1"/>
    <property type="molecule type" value="Genomic_DNA"/>
</dbReference>
<comment type="caution">
    <text evidence="2">The sequence shown here is derived from an EMBL/GenBank/DDBJ whole genome shotgun (WGS) entry which is preliminary data.</text>
</comment>
<keyword evidence="3" id="KW-1185">Reference proteome</keyword>
<dbReference type="AlphaFoldDB" id="A0A9P8RRK0"/>
<evidence type="ECO:0000256" key="1">
    <source>
        <dbReference type="SAM" id="MobiDB-lite"/>
    </source>
</evidence>
<sequence>MDDLTLGQSVHYVSAILAQSDDLETLFERNEEALRSLSRRGDEFWLCLSQDTTFSGLSPEVLEAQANFLFEKLQGLSAGEALPPPVPPKASFTRYQNCVLFCELYEVAPKRPLPFPVPHSDTAGLLGKSPLLPKGISKKDAKNIYLKLKGFLNNFLITQVSEEGHEILQTVNQMCRSGDFHNVENMTRWKRAAEILCSHHPEWNPDALEVEYTYNNVRPEAMGDYREMYKYDYQEDEGTMNEKSEGDHDILTFEMISLILAATFKEDLDYLISRDSMDWRPAFHRTDKYWKRLSQDPVLRNLSWKSVKAQTISLLSEIDKLSSYRIPHLDKYEIAPLRRFTYEQNMFLIGKALKLNTLAPFTPVKSTSDMIDILSDSGIFGGYISPAGFAMSQLRIKGLISYLEPPLSPNEREMLDTVRQLQRIETDPSDEKFWESLQHVKNIDIPEEIRDEAPTCGSLKRTSEEDLRDQEKRRKSPNPQ</sequence>
<organism evidence="2 3">
    <name type="scientific">Trichoglossum hirsutum</name>
    <dbReference type="NCBI Taxonomy" id="265104"/>
    <lineage>
        <taxon>Eukaryota</taxon>
        <taxon>Fungi</taxon>
        <taxon>Dikarya</taxon>
        <taxon>Ascomycota</taxon>
        <taxon>Pezizomycotina</taxon>
        <taxon>Geoglossomycetes</taxon>
        <taxon>Geoglossales</taxon>
        <taxon>Geoglossaceae</taxon>
        <taxon>Trichoglossum</taxon>
    </lineage>
</organism>
<proteinExistence type="predicted"/>
<accession>A0A9P8RRK0</accession>
<name>A0A9P8RRK0_9PEZI</name>
<feature type="region of interest" description="Disordered" evidence="1">
    <location>
        <begin position="445"/>
        <end position="480"/>
    </location>
</feature>
<evidence type="ECO:0000313" key="2">
    <source>
        <dbReference type="EMBL" id="KAH0562303.1"/>
    </source>
</evidence>